<evidence type="ECO:0000256" key="1">
    <source>
        <dbReference type="SAM" id="MobiDB-lite"/>
    </source>
</evidence>
<feature type="compositionally biased region" description="Basic and acidic residues" evidence="1">
    <location>
        <begin position="289"/>
        <end position="309"/>
    </location>
</feature>
<feature type="compositionally biased region" description="Low complexity" evidence="1">
    <location>
        <begin position="7"/>
        <end position="19"/>
    </location>
</feature>
<name>A0AAD9CSI6_PAPLA</name>
<feature type="compositionally biased region" description="Low complexity" evidence="1">
    <location>
        <begin position="140"/>
        <end position="158"/>
    </location>
</feature>
<feature type="compositionally biased region" description="Acidic residues" evidence="1">
    <location>
        <begin position="165"/>
        <end position="174"/>
    </location>
</feature>
<organism evidence="2 3">
    <name type="scientific">Papiliotrema laurentii</name>
    <name type="common">Cryptococcus laurentii</name>
    <dbReference type="NCBI Taxonomy" id="5418"/>
    <lineage>
        <taxon>Eukaryota</taxon>
        <taxon>Fungi</taxon>
        <taxon>Dikarya</taxon>
        <taxon>Basidiomycota</taxon>
        <taxon>Agaricomycotina</taxon>
        <taxon>Tremellomycetes</taxon>
        <taxon>Tremellales</taxon>
        <taxon>Rhynchogastremaceae</taxon>
        <taxon>Papiliotrema</taxon>
    </lineage>
</organism>
<feature type="compositionally biased region" description="Polar residues" evidence="1">
    <location>
        <begin position="121"/>
        <end position="131"/>
    </location>
</feature>
<proteinExistence type="predicted"/>
<evidence type="ECO:0000313" key="3">
    <source>
        <dbReference type="Proteomes" id="UP001182556"/>
    </source>
</evidence>
<feature type="region of interest" description="Disordered" evidence="1">
    <location>
        <begin position="1"/>
        <end position="209"/>
    </location>
</feature>
<evidence type="ECO:0000313" key="2">
    <source>
        <dbReference type="EMBL" id="KAK1921362.1"/>
    </source>
</evidence>
<dbReference type="InterPro" id="IPR018800">
    <property type="entry name" value="PRCC"/>
</dbReference>
<keyword evidence="3" id="KW-1185">Reference proteome</keyword>
<dbReference type="PANTHER" id="PTHR13621">
    <property type="entry name" value="PROLINE-RICH PROTEIN PRCC"/>
    <property type="match status" value="1"/>
</dbReference>
<gene>
    <name evidence="2" type="ORF">DB88DRAFT_500495</name>
</gene>
<feature type="region of interest" description="Disordered" evidence="1">
    <location>
        <begin position="231"/>
        <end position="253"/>
    </location>
</feature>
<reference evidence="2" key="1">
    <citation type="submission" date="2023-02" db="EMBL/GenBank/DDBJ databases">
        <title>Identification and recombinant expression of a fungal hydrolase from Papiliotrema laurentii that hydrolyzes apple cutin and clears colloidal polyester polyurethane.</title>
        <authorList>
            <consortium name="DOE Joint Genome Institute"/>
            <person name="Roman V.A."/>
            <person name="Bojanowski C."/>
            <person name="Crable B.R."/>
            <person name="Wagner D.N."/>
            <person name="Hung C.S."/>
            <person name="Nadeau L.J."/>
            <person name="Schratz L."/>
            <person name="Haridas S."/>
            <person name="Pangilinan J."/>
            <person name="Lipzen A."/>
            <person name="Na H."/>
            <person name="Yan M."/>
            <person name="Ng V."/>
            <person name="Grigoriev I.V."/>
            <person name="Spatafora J.W."/>
            <person name="Barlow D."/>
            <person name="Biffinger J."/>
            <person name="Kelley-Loughnane N."/>
            <person name="Varaljay V.A."/>
            <person name="Crookes-Goodson W.J."/>
        </authorList>
    </citation>
    <scope>NUCLEOTIDE SEQUENCE</scope>
    <source>
        <strain evidence="2">5307AH</strain>
    </source>
</reference>
<dbReference type="Pfam" id="PF10253">
    <property type="entry name" value="PRCC"/>
    <property type="match status" value="1"/>
</dbReference>
<protein>
    <submittedName>
        <fullName evidence="2">Mitotic checkpoint regulator, MAD2B-interacting-domain-containing protein</fullName>
    </submittedName>
</protein>
<dbReference type="AlphaFoldDB" id="A0AAD9CSI6"/>
<dbReference type="PANTHER" id="PTHR13621:SF2">
    <property type="entry name" value="PROLINE-RICH PROTEIN PRCC"/>
    <property type="match status" value="1"/>
</dbReference>
<feature type="region of interest" description="Disordered" evidence="1">
    <location>
        <begin position="289"/>
        <end position="335"/>
    </location>
</feature>
<accession>A0AAD9CSI6</accession>
<dbReference type="EMBL" id="JAODAN010000011">
    <property type="protein sequence ID" value="KAK1921362.1"/>
    <property type="molecule type" value="Genomic_DNA"/>
</dbReference>
<feature type="compositionally biased region" description="Basic and acidic residues" evidence="1">
    <location>
        <begin position="316"/>
        <end position="325"/>
    </location>
</feature>
<dbReference type="GO" id="GO:0005634">
    <property type="term" value="C:nucleus"/>
    <property type="evidence" value="ECO:0007669"/>
    <property type="project" value="TreeGrafter"/>
</dbReference>
<comment type="caution">
    <text evidence="2">The sequence shown here is derived from an EMBL/GenBank/DDBJ whole genome shotgun (WGS) entry which is preliminary data.</text>
</comment>
<dbReference type="Proteomes" id="UP001182556">
    <property type="component" value="Unassembled WGS sequence"/>
</dbReference>
<sequence length="389" mass="41211">MLLANYGSDSGSDSEGEAGPSKPTLPPARPAVVPSTVGNAGTPPVAKSGAKVKRKGPVKITLDLPKSSSGGDGTADADRSEGEADEEPEIKKPKFNIKGKGSSALLGMLPPPKRKLPVGGSKQSLAVNKSMANPRPPTSVPSSSGPDLGGLSAAELAGLGRGNNDDDDDDGDDEENKRSGLMLPASVARGKAKAKAAAPEPTLDLFGLSSAPTPRLPVSSAKLAVPPTISSAPAAPDFIPPPPTAQDPYPGYYQTPTNEWKAYDPAYYASFFPDQPAVHLQGEDHGDDGRVGRHWQEFDSKGADLRDVDVGQSIKKAREEEERRNLMKKPKMPGDEFEYQTIGQTKGLAAQRHQLTSLLHTAYSSREELEERIAQNKKNMRLAGQKYGF</sequence>